<comment type="caution">
    <text evidence="2">The sequence shown here is derived from an EMBL/GenBank/DDBJ whole genome shotgun (WGS) entry which is preliminary data.</text>
</comment>
<keyword evidence="1" id="KW-0812">Transmembrane</keyword>
<feature type="transmembrane region" description="Helical" evidence="1">
    <location>
        <begin position="22"/>
        <end position="51"/>
    </location>
</feature>
<dbReference type="AlphaFoldDB" id="A0ABD1E4A4"/>
<proteinExistence type="predicted"/>
<feature type="transmembrane region" description="Helical" evidence="1">
    <location>
        <begin position="187"/>
        <end position="206"/>
    </location>
</feature>
<sequence length="323" mass="37947">MVVLVLFSIAFYYRNRNLYQDLTLGIVITYILSNFTQTCGCLVVLITLYTCRKTHLWQKLYKNVNILDNDEQQCHIIITAALFVQILLYFYKTFMADFLRFTHDSIDVIDLHLLILVRLSYFIHFFYKAVICSFSTIIILEIKRKLSVANEQLNLNLMNIDVTAIHTYIYQAIEGGKTFNRLFGYRLLIFYFQWFLFIVMNLVYIITIANPKKYTYIYHANTLENLIYFVCDIIIIAFGPFAIVFACDMVAKEVDKFIAACYEIEEKFHYTSIEYHELQSLTSILGNGVVQFTAAKFIEIKRTMMLSLMTSAITYFIALVEFY</sequence>
<protein>
    <recommendedName>
        <fullName evidence="4">Gustatory receptor</fullName>
    </recommendedName>
</protein>
<evidence type="ECO:0000313" key="2">
    <source>
        <dbReference type="EMBL" id="KAL1489519.1"/>
    </source>
</evidence>
<evidence type="ECO:0000256" key="1">
    <source>
        <dbReference type="SAM" id="Phobius"/>
    </source>
</evidence>
<feature type="transmembrane region" description="Helical" evidence="1">
    <location>
        <begin position="72"/>
        <end position="91"/>
    </location>
</feature>
<reference evidence="2 3" key="1">
    <citation type="submission" date="2024-05" db="EMBL/GenBank/DDBJ databases">
        <title>Genetic variation in Jamaican populations of the coffee berry borer (Hypothenemus hampei).</title>
        <authorList>
            <person name="Errbii M."/>
            <person name="Myrie A."/>
        </authorList>
    </citation>
    <scope>NUCLEOTIDE SEQUENCE [LARGE SCALE GENOMIC DNA]</scope>
    <source>
        <strain evidence="2">JA-Hopewell-2020-01-JO</strain>
        <tissue evidence="2">Whole body</tissue>
    </source>
</reference>
<dbReference type="PANTHER" id="PTHR21143:SF133">
    <property type="entry name" value="GUSTATORY AND PHEROMONE RECEPTOR 32A-RELATED"/>
    <property type="match status" value="1"/>
</dbReference>
<feature type="transmembrane region" description="Helical" evidence="1">
    <location>
        <begin position="304"/>
        <end position="322"/>
    </location>
</feature>
<evidence type="ECO:0000313" key="3">
    <source>
        <dbReference type="Proteomes" id="UP001566132"/>
    </source>
</evidence>
<organism evidence="2 3">
    <name type="scientific">Hypothenemus hampei</name>
    <name type="common">Coffee berry borer</name>
    <dbReference type="NCBI Taxonomy" id="57062"/>
    <lineage>
        <taxon>Eukaryota</taxon>
        <taxon>Metazoa</taxon>
        <taxon>Ecdysozoa</taxon>
        <taxon>Arthropoda</taxon>
        <taxon>Hexapoda</taxon>
        <taxon>Insecta</taxon>
        <taxon>Pterygota</taxon>
        <taxon>Neoptera</taxon>
        <taxon>Endopterygota</taxon>
        <taxon>Coleoptera</taxon>
        <taxon>Polyphaga</taxon>
        <taxon>Cucujiformia</taxon>
        <taxon>Curculionidae</taxon>
        <taxon>Scolytinae</taxon>
        <taxon>Hypothenemus</taxon>
    </lineage>
</organism>
<dbReference type="Proteomes" id="UP001566132">
    <property type="component" value="Unassembled WGS sequence"/>
</dbReference>
<name>A0ABD1E4A4_HYPHA</name>
<feature type="transmembrane region" description="Helical" evidence="1">
    <location>
        <begin position="226"/>
        <end position="247"/>
    </location>
</feature>
<keyword evidence="1" id="KW-0472">Membrane</keyword>
<evidence type="ECO:0008006" key="4">
    <source>
        <dbReference type="Google" id="ProtNLM"/>
    </source>
</evidence>
<feature type="transmembrane region" description="Helical" evidence="1">
    <location>
        <begin position="111"/>
        <end position="140"/>
    </location>
</feature>
<dbReference type="EMBL" id="JBDJPC010000011">
    <property type="protein sequence ID" value="KAL1489519.1"/>
    <property type="molecule type" value="Genomic_DNA"/>
</dbReference>
<keyword evidence="1" id="KW-1133">Transmembrane helix</keyword>
<accession>A0ABD1E4A4</accession>
<dbReference type="PANTHER" id="PTHR21143">
    <property type="entry name" value="INVERTEBRATE GUSTATORY RECEPTOR"/>
    <property type="match status" value="1"/>
</dbReference>
<keyword evidence="3" id="KW-1185">Reference proteome</keyword>
<gene>
    <name evidence="2" type="ORF">ABEB36_013476</name>
</gene>